<dbReference type="Proteomes" id="UP000192247">
    <property type="component" value="Unassembled WGS sequence"/>
</dbReference>
<comment type="caution">
    <text evidence="2">The sequence shown here is derived from an EMBL/GenBank/DDBJ whole genome shotgun (WGS) entry which is preliminary data.</text>
</comment>
<reference evidence="2 3" key="1">
    <citation type="journal article" date="2017" name="Gigascience">
        <title>Draft genome of the honey bee ectoparasitic mite, Tropilaelaps mercedesae, is shaped by the parasitic life history.</title>
        <authorList>
            <person name="Dong X."/>
            <person name="Armstrong S.D."/>
            <person name="Xia D."/>
            <person name="Makepeace B.L."/>
            <person name="Darby A.C."/>
            <person name="Kadowaki T."/>
        </authorList>
    </citation>
    <scope>NUCLEOTIDE SEQUENCE [LARGE SCALE GENOMIC DNA]</scope>
    <source>
        <strain evidence="2">Wuxi-XJTLU</strain>
    </source>
</reference>
<evidence type="ECO:0000313" key="2">
    <source>
        <dbReference type="EMBL" id="OQR67276.1"/>
    </source>
</evidence>
<gene>
    <name evidence="2" type="ORF">BIW11_02231</name>
</gene>
<evidence type="ECO:0000313" key="3">
    <source>
        <dbReference type="Proteomes" id="UP000192247"/>
    </source>
</evidence>
<evidence type="ECO:0000256" key="1">
    <source>
        <dbReference type="SAM" id="MobiDB-lite"/>
    </source>
</evidence>
<organism evidence="2 3">
    <name type="scientific">Tropilaelaps mercedesae</name>
    <dbReference type="NCBI Taxonomy" id="418985"/>
    <lineage>
        <taxon>Eukaryota</taxon>
        <taxon>Metazoa</taxon>
        <taxon>Ecdysozoa</taxon>
        <taxon>Arthropoda</taxon>
        <taxon>Chelicerata</taxon>
        <taxon>Arachnida</taxon>
        <taxon>Acari</taxon>
        <taxon>Parasitiformes</taxon>
        <taxon>Mesostigmata</taxon>
        <taxon>Gamasina</taxon>
        <taxon>Dermanyssoidea</taxon>
        <taxon>Laelapidae</taxon>
        <taxon>Tropilaelaps</taxon>
    </lineage>
</organism>
<dbReference type="EMBL" id="MNPL01029367">
    <property type="protein sequence ID" value="OQR67276.1"/>
    <property type="molecule type" value="Genomic_DNA"/>
</dbReference>
<dbReference type="AlphaFoldDB" id="A0A1V9X1I6"/>
<feature type="compositionally biased region" description="Basic and acidic residues" evidence="1">
    <location>
        <begin position="55"/>
        <end position="64"/>
    </location>
</feature>
<dbReference type="InParanoid" id="A0A1V9X1I6"/>
<sequence length="93" mass="9928">MSVIANRNDKDGIKRVHVSVPILDSLWAGVKVPRPPEDGNNEESSDDDVDGAGEINKKKGEHVGDAMNISIAKKSAQKPATLQRNPSTTARPG</sequence>
<protein>
    <submittedName>
        <fullName evidence="2">Uncharacterized protein</fullName>
    </submittedName>
</protein>
<keyword evidence="3" id="KW-1185">Reference proteome</keyword>
<feature type="compositionally biased region" description="Polar residues" evidence="1">
    <location>
        <begin position="78"/>
        <end position="93"/>
    </location>
</feature>
<feature type="compositionally biased region" description="Acidic residues" evidence="1">
    <location>
        <begin position="39"/>
        <end position="51"/>
    </location>
</feature>
<name>A0A1V9X1I6_9ACAR</name>
<accession>A0A1V9X1I6</accession>
<proteinExistence type="predicted"/>
<feature type="region of interest" description="Disordered" evidence="1">
    <location>
        <begin position="29"/>
        <end position="93"/>
    </location>
</feature>